<accession>A0A5D2C578</accession>
<organism evidence="2 3">
    <name type="scientific">Gossypium darwinii</name>
    <name type="common">Darwin's cotton</name>
    <name type="synonym">Gossypium barbadense var. darwinii</name>
    <dbReference type="NCBI Taxonomy" id="34276"/>
    <lineage>
        <taxon>Eukaryota</taxon>
        <taxon>Viridiplantae</taxon>
        <taxon>Streptophyta</taxon>
        <taxon>Embryophyta</taxon>
        <taxon>Tracheophyta</taxon>
        <taxon>Spermatophyta</taxon>
        <taxon>Magnoliopsida</taxon>
        <taxon>eudicotyledons</taxon>
        <taxon>Gunneridae</taxon>
        <taxon>Pentapetalae</taxon>
        <taxon>rosids</taxon>
        <taxon>malvids</taxon>
        <taxon>Malvales</taxon>
        <taxon>Malvaceae</taxon>
        <taxon>Malvoideae</taxon>
        <taxon>Gossypium</taxon>
    </lineage>
</organism>
<name>A0A5D2C578_GOSDA</name>
<keyword evidence="1" id="KW-0812">Transmembrane</keyword>
<dbReference type="AlphaFoldDB" id="A0A5D2C578"/>
<evidence type="ECO:0000256" key="1">
    <source>
        <dbReference type="SAM" id="Phobius"/>
    </source>
</evidence>
<keyword evidence="3" id="KW-1185">Reference proteome</keyword>
<sequence length="57" mass="6403">MISPGHPQGLSHFMVVLITMITIIMLENKARATLLQFLLIVIISMAPTRVIDTIRRS</sequence>
<keyword evidence="1" id="KW-0472">Membrane</keyword>
<protein>
    <submittedName>
        <fullName evidence="2">Uncharacterized protein</fullName>
    </submittedName>
</protein>
<dbReference type="EMBL" id="CM017706">
    <property type="protein sequence ID" value="TYG64439.1"/>
    <property type="molecule type" value="Genomic_DNA"/>
</dbReference>
<reference evidence="2 3" key="1">
    <citation type="submission" date="2019-06" db="EMBL/GenBank/DDBJ databases">
        <title>WGS assembly of Gossypium darwinii.</title>
        <authorList>
            <person name="Chen Z.J."/>
            <person name="Sreedasyam A."/>
            <person name="Ando A."/>
            <person name="Song Q."/>
            <person name="De L."/>
            <person name="Hulse-Kemp A."/>
            <person name="Ding M."/>
            <person name="Ye W."/>
            <person name="Kirkbride R."/>
            <person name="Jenkins J."/>
            <person name="Plott C."/>
            <person name="Lovell J."/>
            <person name="Lin Y.-M."/>
            <person name="Vaughn R."/>
            <person name="Liu B."/>
            <person name="Li W."/>
            <person name="Simpson S."/>
            <person name="Scheffler B."/>
            <person name="Saski C."/>
            <person name="Grover C."/>
            <person name="Hu G."/>
            <person name="Conover J."/>
            <person name="Carlson J."/>
            <person name="Shu S."/>
            <person name="Boston L."/>
            <person name="Williams M."/>
            <person name="Peterson D."/>
            <person name="Mcgee K."/>
            <person name="Jones D."/>
            <person name="Wendel J."/>
            <person name="Stelly D."/>
            <person name="Grimwood J."/>
            <person name="Schmutz J."/>
        </authorList>
    </citation>
    <scope>NUCLEOTIDE SEQUENCE [LARGE SCALE GENOMIC DNA]</scope>
    <source>
        <strain evidence="2">1808015.09</strain>
    </source>
</reference>
<feature type="transmembrane region" description="Helical" evidence="1">
    <location>
        <begin position="32"/>
        <end position="51"/>
    </location>
</feature>
<evidence type="ECO:0000313" key="2">
    <source>
        <dbReference type="EMBL" id="TYG64439.1"/>
    </source>
</evidence>
<gene>
    <name evidence="2" type="ORF">ES288_D06G108300v1</name>
</gene>
<feature type="transmembrane region" description="Helical" evidence="1">
    <location>
        <begin position="9"/>
        <end position="26"/>
    </location>
</feature>
<keyword evidence="1" id="KW-1133">Transmembrane helix</keyword>
<evidence type="ECO:0000313" key="3">
    <source>
        <dbReference type="Proteomes" id="UP000323506"/>
    </source>
</evidence>
<proteinExistence type="predicted"/>
<dbReference type="Proteomes" id="UP000323506">
    <property type="component" value="Chromosome D06"/>
</dbReference>